<dbReference type="AlphaFoldDB" id="A0A0M4KFE9"/>
<keyword evidence="9" id="KW-1278">Translocase</keyword>
<dbReference type="EMBL" id="KT223644">
    <property type="protein sequence ID" value="ALD88451.1"/>
    <property type="molecule type" value="Genomic_DNA"/>
</dbReference>
<keyword evidence="6 17" id="KW-0813">Transport</keyword>
<dbReference type="PANTHER" id="PTHR43507">
    <property type="entry name" value="NADH-UBIQUINONE OXIDOREDUCTASE CHAIN 4"/>
    <property type="match status" value="1"/>
</dbReference>
<feature type="transmembrane region" description="Helical" evidence="17">
    <location>
        <begin position="7"/>
        <end position="37"/>
    </location>
</feature>
<feature type="transmembrane region" description="Helical" evidence="17">
    <location>
        <begin position="374"/>
        <end position="395"/>
    </location>
</feature>
<dbReference type="InterPro" id="IPR001750">
    <property type="entry name" value="ND/Mrp_TM"/>
</dbReference>
<keyword evidence="8 17" id="KW-0812">Transmembrane</keyword>
<comment type="similarity">
    <text evidence="3 17">Belongs to the complex I subunit 4 family.</text>
</comment>
<comment type="function">
    <text evidence="1">Core subunit of the mitochondrial membrane respiratory chain NADH dehydrogenase (Complex I) that is believed to belong to the minimal assembly required for catalysis. Complex I functions in the transfer of electrons from NADH to the respiratory chain. The immediate electron acceptor for the enzyme is believed to be ubiquinone.</text>
</comment>
<dbReference type="InterPro" id="IPR003918">
    <property type="entry name" value="NADH_UbQ_OxRdtase"/>
</dbReference>
<evidence type="ECO:0000256" key="6">
    <source>
        <dbReference type="ARBA" id="ARBA00022448"/>
    </source>
</evidence>
<evidence type="ECO:0000256" key="4">
    <source>
        <dbReference type="ARBA" id="ARBA00012944"/>
    </source>
</evidence>
<dbReference type="Pfam" id="PF00361">
    <property type="entry name" value="Proton_antipo_M"/>
    <property type="match status" value="1"/>
</dbReference>
<evidence type="ECO:0000256" key="14">
    <source>
        <dbReference type="ARBA" id="ARBA00023128"/>
    </source>
</evidence>
<dbReference type="EC" id="7.1.1.2" evidence="4 17"/>
<evidence type="ECO:0000313" key="19">
    <source>
        <dbReference type="EMBL" id="ALD88451.1"/>
    </source>
</evidence>
<dbReference type="GO" id="GO:0031966">
    <property type="term" value="C:mitochondrial membrane"/>
    <property type="evidence" value="ECO:0007669"/>
    <property type="project" value="UniProtKB-SubCell"/>
</dbReference>
<keyword evidence="11 17" id="KW-1133">Transmembrane helix</keyword>
<reference evidence="19" key="1">
    <citation type="submission" date="2015-06" db="EMBL/GenBank/DDBJ databases">
        <title>Sequencing and characterization of the Megachile sculpturalis (Hymenoptera: Megachilidae) mitochondrial genome.</title>
        <authorList>
            <person name="Su J.T."/>
            <person name="Zhang Y."/>
            <person name="Gu P."/>
            <person name="He B."/>
            <person name="Huang Y.D."/>
        </authorList>
    </citation>
    <scope>NUCLEOTIDE SEQUENCE</scope>
</reference>
<accession>A0A0M4KFE9</accession>
<feature type="transmembrane region" description="Helical" evidence="17">
    <location>
        <begin position="207"/>
        <end position="226"/>
    </location>
</feature>
<keyword evidence="13 17" id="KW-0830">Ubiquinone</keyword>
<evidence type="ECO:0000256" key="10">
    <source>
        <dbReference type="ARBA" id="ARBA00022982"/>
    </source>
</evidence>
<feature type="transmembrane region" description="Helical" evidence="17">
    <location>
        <begin position="135"/>
        <end position="156"/>
    </location>
</feature>
<evidence type="ECO:0000256" key="2">
    <source>
        <dbReference type="ARBA" id="ARBA00004225"/>
    </source>
</evidence>
<keyword evidence="7 17" id="KW-0679">Respiratory chain</keyword>
<feature type="transmembrane region" description="Helical" evidence="17">
    <location>
        <begin position="334"/>
        <end position="354"/>
    </location>
</feature>
<dbReference type="PRINTS" id="PR01437">
    <property type="entry name" value="NUOXDRDTASE4"/>
</dbReference>
<evidence type="ECO:0000256" key="3">
    <source>
        <dbReference type="ARBA" id="ARBA00009025"/>
    </source>
</evidence>
<feature type="transmembrane region" description="Helical" evidence="17">
    <location>
        <begin position="246"/>
        <end position="264"/>
    </location>
</feature>
<evidence type="ECO:0000256" key="7">
    <source>
        <dbReference type="ARBA" id="ARBA00022660"/>
    </source>
</evidence>
<feature type="transmembrane region" description="Helical" evidence="17">
    <location>
        <begin position="416"/>
        <end position="435"/>
    </location>
</feature>
<feature type="transmembrane region" description="Helical" evidence="17">
    <location>
        <begin position="49"/>
        <end position="72"/>
    </location>
</feature>
<feature type="transmembrane region" description="Helical" evidence="17">
    <location>
        <begin position="299"/>
        <end position="322"/>
    </location>
</feature>
<dbReference type="GO" id="GO:0048039">
    <property type="term" value="F:ubiquinone binding"/>
    <property type="evidence" value="ECO:0007669"/>
    <property type="project" value="TreeGrafter"/>
</dbReference>
<comment type="subcellular location">
    <subcellularLocation>
        <location evidence="2 17">Mitochondrion membrane</location>
        <topology evidence="2 17">Multi-pass membrane protein</topology>
    </subcellularLocation>
</comment>
<gene>
    <name evidence="19" type="primary">ND4</name>
</gene>
<name>A0A0M4KFE9_9HYME</name>
<feature type="transmembrane region" description="Helical" evidence="17">
    <location>
        <begin position="84"/>
        <end position="101"/>
    </location>
</feature>
<evidence type="ECO:0000256" key="17">
    <source>
        <dbReference type="RuleBase" id="RU003297"/>
    </source>
</evidence>
<geneLocation type="mitochondrion" evidence="19"/>
<proteinExistence type="inferred from homology"/>
<evidence type="ECO:0000256" key="15">
    <source>
        <dbReference type="ARBA" id="ARBA00023136"/>
    </source>
</evidence>
<evidence type="ECO:0000256" key="9">
    <source>
        <dbReference type="ARBA" id="ARBA00022967"/>
    </source>
</evidence>
<keyword evidence="10 17" id="KW-0249">Electron transport</keyword>
<evidence type="ECO:0000256" key="1">
    <source>
        <dbReference type="ARBA" id="ARBA00003257"/>
    </source>
</evidence>
<comment type="catalytic activity">
    <reaction evidence="16 17">
        <text>a ubiquinone + NADH + 5 H(+)(in) = a ubiquinol + NAD(+) + 4 H(+)(out)</text>
        <dbReference type="Rhea" id="RHEA:29091"/>
        <dbReference type="Rhea" id="RHEA-COMP:9565"/>
        <dbReference type="Rhea" id="RHEA-COMP:9566"/>
        <dbReference type="ChEBI" id="CHEBI:15378"/>
        <dbReference type="ChEBI" id="CHEBI:16389"/>
        <dbReference type="ChEBI" id="CHEBI:17976"/>
        <dbReference type="ChEBI" id="CHEBI:57540"/>
        <dbReference type="ChEBI" id="CHEBI:57945"/>
        <dbReference type="EC" id="7.1.1.2"/>
    </reaction>
</comment>
<evidence type="ECO:0000256" key="12">
    <source>
        <dbReference type="ARBA" id="ARBA00023027"/>
    </source>
</evidence>
<evidence type="ECO:0000259" key="18">
    <source>
        <dbReference type="Pfam" id="PF00361"/>
    </source>
</evidence>
<feature type="transmembrane region" description="Helical" evidence="17">
    <location>
        <begin position="107"/>
        <end position="128"/>
    </location>
</feature>
<keyword evidence="15 17" id="KW-0472">Membrane</keyword>
<sequence>MLNMMDFILIILIMLFKYFDLYFYSNIFFMLSFLMLIHMDMFVEWFDLMLFFGSNLFSFGLLMLTLWIMSLVYMIMKNIMSLKLCLNLLSVMNLILVMSFSSLNFIWFYYMFEVSLLLIFFLILFWGYGQLRIMASYYLVFYTLFFSFPLMLIIIYLSKNELSNFIMSELNNKGDILNKFLIGFMMMSFLVKFPMFPVHIWLLKAHVEAPVFGSMILAAIMLKLGSYGMLRMSLIFSNILYEYKSYIMYISLISIIFLSLLCLCQNDMKSLVALSSVVHMGLMLSSMMTLYKLSFLGSYLMMLAHGLCSSGMFYMLNLCYLISNSRLMVINKGLMVYAPSMTLMWFLICSSNMAVPPSMNLVGEIMLLMSLMMYMKISIFMLFMYCLFSFMYSLYFFSYINHGESNFSLMMMNKMLNFIVLLYHWIPLNIVIFNLDLFI</sequence>
<evidence type="ECO:0000256" key="13">
    <source>
        <dbReference type="ARBA" id="ARBA00023075"/>
    </source>
</evidence>
<organism evidence="19">
    <name type="scientific">Megachile sculpturalis</name>
    <dbReference type="NCBI Taxonomy" id="1004196"/>
    <lineage>
        <taxon>Eukaryota</taxon>
        <taxon>Metazoa</taxon>
        <taxon>Ecdysozoa</taxon>
        <taxon>Arthropoda</taxon>
        <taxon>Hexapoda</taxon>
        <taxon>Insecta</taxon>
        <taxon>Pterygota</taxon>
        <taxon>Neoptera</taxon>
        <taxon>Endopterygota</taxon>
        <taxon>Hymenoptera</taxon>
        <taxon>Apocrita</taxon>
        <taxon>Aculeata</taxon>
        <taxon>Apoidea</taxon>
        <taxon>Anthophila</taxon>
        <taxon>Megachilidae</taxon>
        <taxon>Megachilinae</taxon>
        <taxon>Megachile</taxon>
    </lineage>
</organism>
<keyword evidence="14 17" id="KW-0496">Mitochondrion</keyword>
<evidence type="ECO:0000256" key="11">
    <source>
        <dbReference type="ARBA" id="ARBA00022989"/>
    </source>
</evidence>
<dbReference type="PANTHER" id="PTHR43507:SF20">
    <property type="entry name" value="NADH-UBIQUINONE OXIDOREDUCTASE CHAIN 4"/>
    <property type="match status" value="1"/>
</dbReference>
<evidence type="ECO:0000256" key="8">
    <source>
        <dbReference type="ARBA" id="ARBA00022692"/>
    </source>
</evidence>
<dbReference type="GO" id="GO:0015990">
    <property type="term" value="P:electron transport coupled proton transport"/>
    <property type="evidence" value="ECO:0007669"/>
    <property type="project" value="TreeGrafter"/>
</dbReference>
<feature type="domain" description="NADH:quinone oxidoreductase/Mrp antiporter transmembrane" evidence="18">
    <location>
        <begin position="103"/>
        <end position="382"/>
    </location>
</feature>
<feature type="transmembrane region" description="Helical" evidence="17">
    <location>
        <begin position="271"/>
        <end position="293"/>
    </location>
</feature>
<evidence type="ECO:0000256" key="5">
    <source>
        <dbReference type="ARBA" id="ARBA00021006"/>
    </source>
</evidence>
<dbReference type="GO" id="GO:0042773">
    <property type="term" value="P:ATP synthesis coupled electron transport"/>
    <property type="evidence" value="ECO:0007669"/>
    <property type="project" value="InterPro"/>
</dbReference>
<dbReference type="GO" id="GO:0008137">
    <property type="term" value="F:NADH dehydrogenase (ubiquinone) activity"/>
    <property type="evidence" value="ECO:0007669"/>
    <property type="project" value="UniProtKB-UniRule"/>
</dbReference>
<feature type="transmembrane region" description="Helical" evidence="17">
    <location>
        <begin position="176"/>
        <end position="195"/>
    </location>
</feature>
<keyword evidence="12 17" id="KW-0520">NAD</keyword>
<dbReference type="GO" id="GO:0003954">
    <property type="term" value="F:NADH dehydrogenase activity"/>
    <property type="evidence" value="ECO:0007669"/>
    <property type="project" value="TreeGrafter"/>
</dbReference>
<protein>
    <recommendedName>
        <fullName evidence="5 17">NADH-ubiquinone oxidoreductase chain 4</fullName>
        <ecNumber evidence="4 17">7.1.1.2</ecNumber>
    </recommendedName>
</protein>
<comment type="function">
    <text evidence="17">Core subunit of the mitochondrial membrane respiratory chain NADH dehydrogenase (Complex I) which catalyzes electron transfer from NADH through the respiratory chain, using ubiquinone as an electron acceptor. Essential for the catalytic activity and assembly of complex I.</text>
</comment>
<evidence type="ECO:0000256" key="16">
    <source>
        <dbReference type="ARBA" id="ARBA00049551"/>
    </source>
</evidence>